<name>A0A9J6CZ91_RHIMP</name>
<keyword evidence="3" id="KW-1185">Reference proteome</keyword>
<reference evidence="2" key="1">
    <citation type="journal article" date="2020" name="Cell">
        <title>Large-Scale Comparative Analyses of Tick Genomes Elucidate Their Genetic Diversity and Vector Capacities.</title>
        <authorList>
            <consortium name="Tick Genome and Microbiome Consortium (TIGMIC)"/>
            <person name="Jia N."/>
            <person name="Wang J."/>
            <person name="Shi W."/>
            <person name="Du L."/>
            <person name="Sun Y."/>
            <person name="Zhan W."/>
            <person name="Jiang J.F."/>
            <person name="Wang Q."/>
            <person name="Zhang B."/>
            <person name="Ji P."/>
            <person name="Bell-Sakyi L."/>
            <person name="Cui X.M."/>
            <person name="Yuan T.T."/>
            <person name="Jiang B.G."/>
            <person name="Yang W.F."/>
            <person name="Lam T.T."/>
            <person name="Chang Q.C."/>
            <person name="Ding S.J."/>
            <person name="Wang X.J."/>
            <person name="Zhu J.G."/>
            <person name="Ruan X.D."/>
            <person name="Zhao L."/>
            <person name="Wei J.T."/>
            <person name="Ye R.Z."/>
            <person name="Que T.C."/>
            <person name="Du C.H."/>
            <person name="Zhou Y.H."/>
            <person name="Cheng J.X."/>
            <person name="Dai P.F."/>
            <person name="Guo W.B."/>
            <person name="Han X.H."/>
            <person name="Huang E.J."/>
            <person name="Li L.F."/>
            <person name="Wei W."/>
            <person name="Gao Y.C."/>
            <person name="Liu J.Z."/>
            <person name="Shao H.Z."/>
            <person name="Wang X."/>
            <person name="Wang C.C."/>
            <person name="Yang T.C."/>
            <person name="Huo Q.B."/>
            <person name="Li W."/>
            <person name="Chen H.Y."/>
            <person name="Chen S.E."/>
            <person name="Zhou L.G."/>
            <person name="Ni X.B."/>
            <person name="Tian J.H."/>
            <person name="Sheng Y."/>
            <person name="Liu T."/>
            <person name="Pan Y.S."/>
            <person name="Xia L.Y."/>
            <person name="Li J."/>
            <person name="Zhao F."/>
            <person name="Cao W.C."/>
        </authorList>
    </citation>
    <scope>NUCLEOTIDE SEQUENCE</scope>
    <source>
        <strain evidence="2">Rmic-2018</strain>
    </source>
</reference>
<accession>A0A9J6CZ91</accession>
<dbReference type="AlphaFoldDB" id="A0A9J6CZ91"/>
<proteinExistence type="predicted"/>
<reference evidence="2" key="2">
    <citation type="submission" date="2021-09" db="EMBL/GenBank/DDBJ databases">
        <authorList>
            <person name="Jia N."/>
            <person name="Wang J."/>
            <person name="Shi W."/>
            <person name="Du L."/>
            <person name="Sun Y."/>
            <person name="Zhan W."/>
            <person name="Jiang J."/>
            <person name="Wang Q."/>
            <person name="Zhang B."/>
            <person name="Ji P."/>
            <person name="Sakyi L.B."/>
            <person name="Cui X."/>
            <person name="Yuan T."/>
            <person name="Jiang B."/>
            <person name="Yang W."/>
            <person name="Lam T.T.-Y."/>
            <person name="Chang Q."/>
            <person name="Ding S."/>
            <person name="Wang X."/>
            <person name="Zhu J."/>
            <person name="Ruan X."/>
            <person name="Zhao L."/>
            <person name="Wei J."/>
            <person name="Que T."/>
            <person name="Du C."/>
            <person name="Cheng J."/>
            <person name="Dai P."/>
            <person name="Han X."/>
            <person name="Huang E."/>
            <person name="Gao Y."/>
            <person name="Liu J."/>
            <person name="Shao H."/>
            <person name="Ye R."/>
            <person name="Li L."/>
            <person name="Wei W."/>
            <person name="Wang X."/>
            <person name="Wang C."/>
            <person name="Huo Q."/>
            <person name="Li W."/>
            <person name="Guo W."/>
            <person name="Chen H."/>
            <person name="Chen S."/>
            <person name="Zhou L."/>
            <person name="Zhou L."/>
            <person name="Ni X."/>
            <person name="Tian J."/>
            <person name="Zhou Y."/>
            <person name="Sheng Y."/>
            <person name="Liu T."/>
            <person name="Pan Y."/>
            <person name="Xia L."/>
            <person name="Li J."/>
            <person name="Zhao F."/>
            <person name="Cao W."/>
        </authorList>
    </citation>
    <scope>NUCLEOTIDE SEQUENCE</scope>
    <source>
        <strain evidence="2">Rmic-2018</strain>
        <tissue evidence="2">Larvae</tissue>
    </source>
</reference>
<protein>
    <submittedName>
        <fullName evidence="2">Uncharacterized protein</fullName>
    </submittedName>
</protein>
<dbReference type="EMBL" id="JABSTU010004358">
    <property type="protein sequence ID" value="KAH7963996.1"/>
    <property type="molecule type" value="Genomic_DNA"/>
</dbReference>
<organism evidence="2 3">
    <name type="scientific">Rhipicephalus microplus</name>
    <name type="common">Cattle tick</name>
    <name type="synonym">Boophilus microplus</name>
    <dbReference type="NCBI Taxonomy" id="6941"/>
    <lineage>
        <taxon>Eukaryota</taxon>
        <taxon>Metazoa</taxon>
        <taxon>Ecdysozoa</taxon>
        <taxon>Arthropoda</taxon>
        <taxon>Chelicerata</taxon>
        <taxon>Arachnida</taxon>
        <taxon>Acari</taxon>
        <taxon>Parasitiformes</taxon>
        <taxon>Ixodida</taxon>
        <taxon>Ixodoidea</taxon>
        <taxon>Ixodidae</taxon>
        <taxon>Rhipicephalinae</taxon>
        <taxon>Rhipicephalus</taxon>
        <taxon>Boophilus</taxon>
    </lineage>
</organism>
<dbReference type="Proteomes" id="UP000821866">
    <property type="component" value="Unassembled WGS sequence"/>
</dbReference>
<sequence length="364" mass="38359">MQNPTEQEATRGVASTEPTTAQAHFCPARPTAGASEEEDAGSSVSEVTAVGIGHSVDPGNRMQARAREIEDEISRFCADSANRITGQLVDARREIAGLQRQALVAERPPVGDILGGLAAAPAVGPAHAVLTAGPGVQVARGAMPMGPAVTGVPSYAAVVRAGGPAGVPGAGLAGPAGLVGAGPGMVSGVRHEHVAFLTPFGATEAPAQDVVRLLKANVDPVAKVIRDVTLRHTRYGVTVFTNNAQTITNIQNAINENAVTRAAITIRIPARRNPHMRFSGVDPDLGPEEFLRLLDERNPTLQIGADISKFKVTFRERGGTKAYIVEVDPEAFLRIMARVMVDIGACIRRLTRANMHLLRVLWAR</sequence>
<evidence type="ECO:0000256" key="1">
    <source>
        <dbReference type="SAM" id="MobiDB-lite"/>
    </source>
</evidence>
<comment type="caution">
    <text evidence="2">The sequence shown here is derived from an EMBL/GenBank/DDBJ whole genome shotgun (WGS) entry which is preliminary data.</text>
</comment>
<evidence type="ECO:0000313" key="2">
    <source>
        <dbReference type="EMBL" id="KAH7963996.1"/>
    </source>
</evidence>
<feature type="region of interest" description="Disordered" evidence="1">
    <location>
        <begin position="1"/>
        <end position="45"/>
    </location>
</feature>
<evidence type="ECO:0000313" key="3">
    <source>
        <dbReference type="Proteomes" id="UP000821866"/>
    </source>
</evidence>
<gene>
    <name evidence="2" type="ORF">HPB51_027766</name>
</gene>